<dbReference type="FunFam" id="1.10.150.20:FF:000014">
    <property type="entry name" value="Polymerase (DNA directed), eta"/>
    <property type="match status" value="1"/>
</dbReference>
<evidence type="ECO:0000256" key="2">
    <source>
        <dbReference type="ARBA" id="ARBA00022679"/>
    </source>
</evidence>
<sequence length="724" mass="79922">MPQIAPVILHVDLDCFYAAVEHVRLGIPTEKPLAVQQWEGLIAVNYAARAAGVVRHDRVADALSKCADLQLVHVETIGNDGVDGVTPTCNTSKVSLERYRQASRHVFNIFHQHADICERASIDEAYLDVTKKVESFLAKGCNWSVELRRLLGGDDEKPTMVIESGGSIDISDPINRRLLAGAIIAEQIRNDVKSKLGYTCSVGIATNKLLAKIASARNKPNQQTLILPEAVTDLMDVLPLKKVKLLGGKVGEELSIKWNCKTAGEVQKIPLNALLASFGDRLGNYVYKAVRGIHEDKVQEKQTTKSMLAAKSFQATNDLSVVRTWLGVLAEELSVRMWRDVKENHRQPHSLQLYYRSGTSRQSGDHSKSCSMPNAILQLLSSACLGAPRTTTKQKNGDSSGFSENCNSNLNNKEEINLEKPAESDKFIPIVDYSIFNDTVRDLSKPKEDCGGCGLPQEETVRMPAHDCARSVPEESGSENEETVKNLSRLLQQASFDLFQRIDDGFPCTRLAIAASSFHDAPAQGSQSIEHFFGSSSSHVPSVKINTEVSISDDKTVNKQKGMLKYFGSDPSKPFERPLESGMLHHEREDMEKRIQVGILNDETTDNCGGYCVDHNISSLEDVGSSLAFISKENLINSDRSPEDTSDQRGCTTDSHVDLEDIDVDEQCRIWNDIRKMRSASGAKSMPLNDSLVDTTGVHKAKRRKSKPVNPESGQLPLSKFFRS</sequence>
<evidence type="ECO:0000259" key="8">
    <source>
        <dbReference type="PROSITE" id="PS50173"/>
    </source>
</evidence>
<dbReference type="GO" id="GO:0035861">
    <property type="term" value="C:site of double-strand break"/>
    <property type="evidence" value="ECO:0007669"/>
    <property type="project" value="TreeGrafter"/>
</dbReference>
<feature type="region of interest" description="Disordered" evidence="7">
    <location>
        <begin position="679"/>
        <end position="724"/>
    </location>
</feature>
<dbReference type="AlphaFoldDB" id="A0A8T2TE70"/>
<dbReference type="GO" id="GO:0003887">
    <property type="term" value="F:DNA-directed DNA polymerase activity"/>
    <property type="evidence" value="ECO:0007669"/>
    <property type="project" value="TreeGrafter"/>
</dbReference>
<accession>A0A8T2TE70</accession>
<keyword evidence="2" id="KW-0808">Transferase</keyword>
<reference evidence="9" key="1">
    <citation type="submission" date="2021-08" db="EMBL/GenBank/DDBJ databases">
        <title>WGS assembly of Ceratopteris richardii.</title>
        <authorList>
            <person name="Marchant D.B."/>
            <person name="Chen G."/>
            <person name="Jenkins J."/>
            <person name="Shu S."/>
            <person name="Leebens-Mack J."/>
            <person name="Grimwood J."/>
            <person name="Schmutz J."/>
            <person name="Soltis P."/>
            <person name="Soltis D."/>
            <person name="Chen Z.-H."/>
        </authorList>
    </citation>
    <scope>NUCLEOTIDE SEQUENCE</scope>
    <source>
        <strain evidence="9">Whitten #5841</strain>
        <tissue evidence="9">Leaf</tissue>
    </source>
</reference>
<dbReference type="Pfam" id="PF21704">
    <property type="entry name" value="POLH-Rev1_HhH"/>
    <property type="match status" value="1"/>
</dbReference>
<keyword evidence="6" id="KW-0539">Nucleus</keyword>
<dbReference type="InterPro" id="IPR052230">
    <property type="entry name" value="DNA_polymerase_eta"/>
</dbReference>
<dbReference type="GO" id="GO:0006281">
    <property type="term" value="P:DNA repair"/>
    <property type="evidence" value="ECO:0007669"/>
    <property type="project" value="UniProtKB-KW"/>
</dbReference>
<name>A0A8T2TE70_CERRI</name>
<keyword evidence="5" id="KW-0234">DNA repair</keyword>
<dbReference type="GO" id="GO:0003684">
    <property type="term" value="F:damaged DNA binding"/>
    <property type="evidence" value="ECO:0007669"/>
    <property type="project" value="InterPro"/>
</dbReference>
<keyword evidence="10" id="KW-1185">Reference proteome</keyword>
<dbReference type="OMA" id="HQHADIC"/>
<keyword evidence="4" id="KW-0227">DNA damage</keyword>
<dbReference type="OrthoDB" id="5723at2759"/>
<evidence type="ECO:0000256" key="4">
    <source>
        <dbReference type="ARBA" id="ARBA00022763"/>
    </source>
</evidence>
<dbReference type="EMBL" id="CM035418">
    <property type="protein sequence ID" value="KAH7420738.1"/>
    <property type="molecule type" value="Genomic_DNA"/>
</dbReference>
<feature type="domain" description="UmuC" evidence="8">
    <location>
        <begin position="8"/>
        <end position="247"/>
    </location>
</feature>
<dbReference type="SUPFAM" id="SSF100879">
    <property type="entry name" value="Lesion bypass DNA polymerase (Y-family), little finger domain"/>
    <property type="match status" value="1"/>
</dbReference>
<evidence type="ECO:0000256" key="6">
    <source>
        <dbReference type="ARBA" id="ARBA00023242"/>
    </source>
</evidence>
<dbReference type="Gene3D" id="3.40.1170.60">
    <property type="match status" value="1"/>
</dbReference>
<evidence type="ECO:0000256" key="1">
    <source>
        <dbReference type="ARBA" id="ARBA00004123"/>
    </source>
</evidence>
<dbReference type="GO" id="GO:0005634">
    <property type="term" value="C:nucleus"/>
    <property type="evidence" value="ECO:0007669"/>
    <property type="project" value="UniProtKB-SubCell"/>
</dbReference>
<keyword evidence="3" id="KW-0479">Metal-binding</keyword>
<dbReference type="PROSITE" id="PS50173">
    <property type="entry name" value="UMUC"/>
    <property type="match status" value="1"/>
</dbReference>
<proteinExistence type="predicted"/>
<evidence type="ECO:0000256" key="7">
    <source>
        <dbReference type="SAM" id="MobiDB-lite"/>
    </source>
</evidence>
<gene>
    <name evidence="9" type="ORF">KP509_13G019900</name>
</gene>
<dbReference type="GO" id="GO:0005657">
    <property type="term" value="C:replication fork"/>
    <property type="evidence" value="ECO:0007669"/>
    <property type="project" value="TreeGrafter"/>
</dbReference>
<protein>
    <recommendedName>
        <fullName evidence="8">UmuC domain-containing protein</fullName>
    </recommendedName>
</protein>
<dbReference type="Gene3D" id="3.30.70.270">
    <property type="match status" value="2"/>
</dbReference>
<dbReference type="Gene3D" id="1.10.150.20">
    <property type="entry name" value="5' to 3' exonuclease, C-terminal subdomain"/>
    <property type="match status" value="1"/>
</dbReference>
<dbReference type="PANTHER" id="PTHR45873:SF5">
    <property type="entry name" value="UMUC DOMAIN-CONTAINING PROTEIN"/>
    <property type="match status" value="1"/>
</dbReference>
<dbReference type="InterPro" id="IPR043502">
    <property type="entry name" value="DNA/RNA_pol_sf"/>
</dbReference>
<dbReference type="PANTHER" id="PTHR45873">
    <property type="entry name" value="DNA POLYMERASE ETA"/>
    <property type="match status" value="1"/>
</dbReference>
<dbReference type="GO" id="GO:0042276">
    <property type="term" value="P:error-prone translesion synthesis"/>
    <property type="evidence" value="ECO:0007669"/>
    <property type="project" value="TreeGrafter"/>
</dbReference>
<dbReference type="GO" id="GO:0046872">
    <property type="term" value="F:metal ion binding"/>
    <property type="evidence" value="ECO:0007669"/>
    <property type="project" value="UniProtKB-KW"/>
</dbReference>
<dbReference type="SUPFAM" id="SSF56672">
    <property type="entry name" value="DNA/RNA polymerases"/>
    <property type="match status" value="1"/>
</dbReference>
<organism evidence="9 10">
    <name type="scientific">Ceratopteris richardii</name>
    <name type="common">Triangle waterfern</name>
    <dbReference type="NCBI Taxonomy" id="49495"/>
    <lineage>
        <taxon>Eukaryota</taxon>
        <taxon>Viridiplantae</taxon>
        <taxon>Streptophyta</taxon>
        <taxon>Embryophyta</taxon>
        <taxon>Tracheophyta</taxon>
        <taxon>Polypodiopsida</taxon>
        <taxon>Polypodiidae</taxon>
        <taxon>Polypodiales</taxon>
        <taxon>Pteridineae</taxon>
        <taxon>Pteridaceae</taxon>
        <taxon>Parkerioideae</taxon>
        <taxon>Ceratopteris</taxon>
    </lineage>
</organism>
<evidence type="ECO:0000313" key="9">
    <source>
        <dbReference type="EMBL" id="KAH7420738.1"/>
    </source>
</evidence>
<dbReference type="InterPro" id="IPR043128">
    <property type="entry name" value="Rev_trsase/Diguanyl_cyclase"/>
</dbReference>
<evidence type="ECO:0000256" key="5">
    <source>
        <dbReference type="ARBA" id="ARBA00023204"/>
    </source>
</evidence>
<evidence type="ECO:0000313" key="10">
    <source>
        <dbReference type="Proteomes" id="UP000825935"/>
    </source>
</evidence>
<comment type="subcellular location">
    <subcellularLocation>
        <location evidence="1">Nucleus</location>
    </subcellularLocation>
</comment>
<dbReference type="Proteomes" id="UP000825935">
    <property type="component" value="Chromosome 13"/>
</dbReference>
<dbReference type="InterPro" id="IPR001126">
    <property type="entry name" value="UmuC"/>
</dbReference>
<dbReference type="Gene3D" id="3.30.1490.100">
    <property type="entry name" value="DNA polymerase, Y-family, little finger domain"/>
    <property type="match status" value="1"/>
</dbReference>
<dbReference type="InterPro" id="IPR036775">
    <property type="entry name" value="DNA_pol_Y-fam_lit_finger_sf"/>
</dbReference>
<dbReference type="Pfam" id="PF00817">
    <property type="entry name" value="IMS"/>
    <property type="match status" value="1"/>
</dbReference>
<dbReference type="GO" id="GO:0009314">
    <property type="term" value="P:response to radiation"/>
    <property type="evidence" value="ECO:0007669"/>
    <property type="project" value="TreeGrafter"/>
</dbReference>
<evidence type="ECO:0000256" key="3">
    <source>
        <dbReference type="ARBA" id="ARBA00022723"/>
    </source>
</evidence>
<comment type="caution">
    <text evidence="9">The sequence shown here is derived from an EMBL/GenBank/DDBJ whole genome shotgun (WGS) entry which is preliminary data.</text>
</comment>